<dbReference type="KEGG" id="sesp:BN6_37900"/>
<protein>
    <submittedName>
        <fullName evidence="2">Uncharacterized protein</fullName>
    </submittedName>
</protein>
<feature type="transmembrane region" description="Helical" evidence="1">
    <location>
        <begin position="36"/>
        <end position="54"/>
    </location>
</feature>
<keyword evidence="3" id="KW-1185">Reference proteome</keyword>
<evidence type="ECO:0000313" key="2">
    <source>
        <dbReference type="EMBL" id="CCH31081.1"/>
    </source>
</evidence>
<accession>K0JY89</accession>
<dbReference type="PATRIC" id="fig|1179773.3.peg.3790"/>
<dbReference type="Proteomes" id="UP000006281">
    <property type="component" value="Chromosome"/>
</dbReference>
<name>K0JY89_SACES</name>
<dbReference type="RefSeq" id="WP_015101193.1">
    <property type="nucleotide sequence ID" value="NC_019673.1"/>
</dbReference>
<dbReference type="HOGENOM" id="CLU_3029739_0_0_11"/>
<evidence type="ECO:0000256" key="1">
    <source>
        <dbReference type="SAM" id="Phobius"/>
    </source>
</evidence>
<dbReference type="AlphaFoldDB" id="K0JY89"/>
<proteinExistence type="predicted"/>
<keyword evidence="1" id="KW-0472">Membrane</keyword>
<reference evidence="2 3" key="1">
    <citation type="journal article" date="2012" name="BMC Genomics">
        <title>Complete genome sequence of Saccharothrix espanaensis DSM 44229T and comparison to the other completely sequenced Pseudonocardiaceae.</title>
        <authorList>
            <person name="Strobel T."/>
            <person name="Al-Dilaimi A."/>
            <person name="Blom J."/>
            <person name="Gessner A."/>
            <person name="Kalinowski J."/>
            <person name="Luzhetska M."/>
            <person name="Puhler A."/>
            <person name="Szczepanowski R."/>
            <person name="Bechthold A."/>
            <person name="Ruckert C."/>
        </authorList>
    </citation>
    <scope>NUCLEOTIDE SEQUENCE [LARGE SCALE GENOMIC DNA]</scope>
    <source>
        <strain evidence="3">ATCC 51144 / DSM 44229 / JCM 9112 / NBRC 15066 / NRRL 15764</strain>
    </source>
</reference>
<sequence>MLIFIGVILLVVQLVVVIRYGMSDVGDEGEAKRRKALIVTTVLVLLTSTALFLTA</sequence>
<evidence type="ECO:0000313" key="3">
    <source>
        <dbReference type="Proteomes" id="UP000006281"/>
    </source>
</evidence>
<dbReference type="EMBL" id="HE804045">
    <property type="protein sequence ID" value="CCH31081.1"/>
    <property type="molecule type" value="Genomic_DNA"/>
</dbReference>
<organism evidence="2 3">
    <name type="scientific">Saccharothrix espanaensis (strain ATCC 51144 / DSM 44229 / JCM 9112 / NBRC 15066 / NRRL 15764)</name>
    <dbReference type="NCBI Taxonomy" id="1179773"/>
    <lineage>
        <taxon>Bacteria</taxon>
        <taxon>Bacillati</taxon>
        <taxon>Actinomycetota</taxon>
        <taxon>Actinomycetes</taxon>
        <taxon>Pseudonocardiales</taxon>
        <taxon>Pseudonocardiaceae</taxon>
        <taxon>Saccharothrix</taxon>
    </lineage>
</organism>
<keyword evidence="1" id="KW-0812">Transmembrane</keyword>
<gene>
    <name evidence="2" type="ordered locus">BN6_37900</name>
</gene>
<keyword evidence="1" id="KW-1133">Transmembrane helix</keyword>